<reference evidence="3 4" key="1">
    <citation type="submission" date="2023-11" db="EMBL/GenBank/DDBJ databases">
        <title>MicrobeMod: A computational toolkit for identifying prokaryotic methylation and restriction-modification with nanopore sequencing.</title>
        <authorList>
            <person name="Crits-Christoph A."/>
            <person name="Kang S.C."/>
            <person name="Lee H."/>
            <person name="Ostrov N."/>
        </authorList>
    </citation>
    <scope>NUCLEOTIDE SEQUENCE [LARGE SCALE GENOMIC DNA]</scope>
    <source>
        <strain evidence="3 4">ATCC 43984</strain>
    </source>
</reference>
<dbReference type="Proteomes" id="UP001321908">
    <property type="component" value="Chromosome"/>
</dbReference>
<sequence length="710" mass="72051">MRPHKQSGFVLVIGLALLTIATGMVVTGMSLGRYQERQAGNYLRTIKAEAGVDEALWKFSEWTTSIREKVNEAYPGNEVNEPILSQNSDEELLTFSHNNGGKTKAYIKEIVKLEDDRVRVVFGGQFLPLGSGEGEGGRHGQATLQAVYSINHDEQPGDEQPNGAYQNVLLGCEGVNASGGGVIDSYDSRDGSYGGENSKRSGAKISSTSQGDDIVLSSGQPVYGDVESAGRIIVDNSGTIHGDLKADGDIVIRNGGADIQGDISSRGSVEMLNGGSISGSILANRDVTINGGGAKVGGGISSRGAVTLKGGAVVGNILANRDVAIEGGGAEVGGGINSQGAVTLEGSTVLGSILSKLDVTINGGGAQAAGDVSSQMSVRLPDSGTISGNVVANTEIVTGSWSSRIGGNATAPKVHTTVNNRDVANQVGGTINLVSPDVAEAPEVPEASKVEVEQQSCDAFTSTTNKGATISDLIDALPDASSGSLSIGGGSQTYTLTPNGLSNNNTVSDPKKDVTVDGIFPEPTNVLVLDSFSLGGSANFVVDGGDMTLYVKGDVDIGGGATFNVAEGSSLKVVTKGRFNLSSNLNVASDSPTDEDGNPILSLYSTYNDEGASGWNAGVNITGASAFKGTIFAPKSTVNVAGSGGLYGAVKGRRVEVSGGAGIHYDEALMESTIGTGGGGDGGDGSGNNGDDNSSASGWSLEGLSYGNAD</sequence>
<name>A0ABZ0Y7M6_9GAMM</name>
<feature type="domain" description="DUF7305" evidence="2">
    <location>
        <begin position="530"/>
        <end position="670"/>
    </location>
</feature>
<dbReference type="RefSeq" id="WP_246925175.1">
    <property type="nucleotide sequence ID" value="NZ_CP140151.1"/>
</dbReference>
<dbReference type="Pfam" id="PF23981">
    <property type="entry name" value="DUF7305"/>
    <property type="match status" value="1"/>
</dbReference>
<evidence type="ECO:0000256" key="1">
    <source>
        <dbReference type="SAM" id="MobiDB-lite"/>
    </source>
</evidence>
<feature type="region of interest" description="Disordered" evidence="1">
    <location>
        <begin position="674"/>
        <end position="710"/>
    </location>
</feature>
<proteinExistence type="predicted"/>
<accession>A0ABZ0Y7M6</accession>
<organism evidence="3 4">
    <name type="scientific">Chromohalobacter canadensis</name>
    <dbReference type="NCBI Taxonomy" id="141389"/>
    <lineage>
        <taxon>Bacteria</taxon>
        <taxon>Pseudomonadati</taxon>
        <taxon>Pseudomonadota</taxon>
        <taxon>Gammaproteobacteria</taxon>
        <taxon>Oceanospirillales</taxon>
        <taxon>Halomonadaceae</taxon>
        <taxon>Chromohalobacter</taxon>
    </lineage>
</organism>
<feature type="compositionally biased region" description="Gly residues" evidence="1">
    <location>
        <begin position="675"/>
        <end position="688"/>
    </location>
</feature>
<evidence type="ECO:0000313" key="3">
    <source>
        <dbReference type="EMBL" id="WQH07808.1"/>
    </source>
</evidence>
<feature type="region of interest" description="Disordered" evidence="1">
    <location>
        <begin position="187"/>
        <end position="211"/>
    </location>
</feature>
<keyword evidence="4" id="KW-1185">Reference proteome</keyword>
<dbReference type="EMBL" id="CP140151">
    <property type="protein sequence ID" value="WQH07808.1"/>
    <property type="molecule type" value="Genomic_DNA"/>
</dbReference>
<evidence type="ECO:0000313" key="4">
    <source>
        <dbReference type="Proteomes" id="UP001321908"/>
    </source>
</evidence>
<feature type="compositionally biased region" description="Low complexity" evidence="1">
    <location>
        <begin position="689"/>
        <end position="698"/>
    </location>
</feature>
<dbReference type="InterPro" id="IPR055729">
    <property type="entry name" value="DUF7305"/>
</dbReference>
<gene>
    <name evidence="3" type="ORF">SR908_09905</name>
</gene>
<protein>
    <recommendedName>
        <fullName evidence="2">DUF7305 domain-containing protein</fullName>
    </recommendedName>
</protein>
<evidence type="ECO:0000259" key="2">
    <source>
        <dbReference type="Pfam" id="PF23981"/>
    </source>
</evidence>